<keyword evidence="2" id="KW-0812">Transmembrane</keyword>
<keyword evidence="2" id="KW-0472">Membrane</keyword>
<feature type="transmembrane region" description="Helical" evidence="2">
    <location>
        <begin position="106"/>
        <end position="123"/>
    </location>
</feature>
<comment type="caution">
    <text evidence="3">The sequence shown here is derived from an EMBL/GenBank/DDBJ whole genome shotgun (WGS) entry which is preliminary data.</text>
</comment>
<keyword evidence="4" id="KW-1185">Reference proteome</keyword>
<evidence type="ECO:0000313" key="3">
    <source>
        <dbReference type="EMBL" id="KAB8296402.1"/>
    </source>
</evidence>
<protein>
    <submittedName>
        <fullName evidence="3">Uncharacterized protein</fullName>
    </submittedName>
</protein>
<sequence>MVGGDDVGVGVGAGVDVEYVESKEIERPLLDLPVRRARGDVVNDVASIRRREDAEGDRYSCVKVQVDDLSMREHFSNTFQRTERISQEGSLLLEVEGRGKKTEAKVNILMMMMMMIVGVVLAGCAKSCICVDMWGWEKCMGVGLKEVEKGGGGRGRGREGKGRERDSGNQGGWILFSNVKFQSSVFHFGIDVDIDISMNLKSTRKARGIIPMQ</sequence>
<evidence type="ECO:0000313" key="4">
    <source>
        <dbReference type="Proteomes" id="UP000326757"/>
    </source>
</evidence>
<name>A0A5N6K2R8_MONLA</name>
<proteinExistence type="predicted"/>
<dbReference type="AlphaFoldDB" id="A0A5N6K2R8"/>
<evidence type="ECO:0000256" key="2">
    <source>
        <dbReference type="SAM" id="Phobius"/>
    </source>
</evidence>
<evidence type="ECO:0000256" key="1">
    <source>
        <dbReference type="SAM" id="MobiDB-lite"/>
    </source>
</evidence>
<reference evidence="3 4" key="1">
    <citation type="submission" date="2019-06" db="EMBL/GenBank/DDBJ databases">
        <title>Genome Sequence of the Brown Rot Fungal Pathogen Monilinia laxa.</title>
        <authorList>
            <person name="De Miccolis Angelini R.M."/>
            <person name="Landi L."/>
            <person name="Abate D."/>
            <person name="Pollastro S."/>
            <person name="Romanazzi G."/>
            <person name="Faretra F."/>
        </authorList>
    </citation>
    <scope>NUCLEOTIDE SEQUENCE [LARGE SCALE GENOMIC DNA]</scope>
    <source>
        <strain evidence="3 4">Mlax316</strain>
    </source>
</reference>
<gene>
    <name evidence="3" type="ORF">EYC80_009147</name>
</gene>
<keyword evidence="2" id="KW-1133">Transmembrane helix</keyword>
<organism evidence="3 4">
    <name type="scientific">Monilinia laxa</name>
    <name type="common">Brown rot fungus</name>
    <name type="synonym">Sclerotinia laxa</name>
    <dbReference type="NCBI Taxonomy" id="61186"/>
    <lineage>
        <taxon>Eukaryota</taxon>
        <taxon>Fungi</taxon>
        <taxon>Dikarya</taxon>
        <taxon>Ascomycota</taxon>
        <taxon>Pezizomycotina</taxon>
        <taxon>Leotiomycetes</taxon>
        <taxon>Helotiales</taxon>
        <taxon>Sclerotiniaceae</taxon>
        <taxon>Monilinia</taxon>
    </lineage>
</organism>
<feature type="region of interest" description="Disordered" evidence="1">
    <location>
        <begin position="148"/>
        <end position="167"/>
    </location>
</feature>
<dbReference type="Proteomes" id="UP000326757">
    <property type="component" value="Unassembled WGS sequence"/>
</dbReference>
<dbReference type="EMBL" id="VIGI01000009">
    <property type="protein sequence ID" value="KAB8296402.1"/>
    <property type="molecule type" value="Genomic_DNA"/>
</dbReference>
<accession>A0A5N6K2R8</accession>